<dbReference type="NCBIfam" id="NF038346">
    <property type="entry name" value="FtsX_actino"/>
    <property type="match status" value="1"/>
</dbReference>
<feature type="transmembrane region" description="Helical" evidence="13">
    <location>
        <begin position="177"/>
        <end position="203"/>
    </location>
</feature>
<keyword evidence="10 12" id="KW-0472">Membrane</keyword>
<evidence type="ECO:0000256" key="1">
    <source>
        <dbReference type="ARBA" id="ARBA00003552"/>
    </source>
</evidence>
<dbReference type="InterPro" id="IPR040690">
    <property type="entry name" value="FtsX_ECD"/>
</dbReference>
<keyword evidence="7 12" id="KW-0132">Cell division</keyword>
<gene>
    <name evidence="16" type="ORF">BJY26_003561</name>
</gene>
<evidence type="ECO:0000256" key="6">
    <source>
        <dbReference type="ARBA" id="ARBA00022475"/>
    </source>
</evidence>
<evidence type="ECO:0000256" key="3">
    <source>
        <dbReference type="ARBA" id="ARBA00007379"/>
    </source>
</evidence>
<keyword evidence="9 13" id="KW-1133">Transmembrane helix</keyword>
<comment type="caution">
    <text evidence="16">The sequence shown here is derived from an EMBL/GenBank/DDBJ whole genome shotgun (WGS) entry which is preliminary data.</text>
</comment>
<evidence type="ECO:0000256" key="5">
    <source>
        <dbReference type="ARBA" id="ARBA00021907"/>
    </source>
</evidence>
<feature type="transmembrane region" description="Helical" evidence="13">
    <location>
        <begin position="224"/>
        <end position="255"/>
    </location>
</feature>
<dbReference type="InterPro" id="IPR004513">
    <property type="entry name" value="FtsX"/>
</dbReference>
<organism evidence="16 17">
    <name type="scientific">Spelaeicoccus albus</name>
    <dbReference type="NCBI Taxonomy" id="1280376"/>
    <lineage>
        <taxon>Bacteria</taxon>
        <taxon>Bacillati</taxon>
        <taxon>Actinomycetota</taxon>
        <taxon>Actinomycetes</taxon>
        <taxon>Micrococcales</taxon>
        <taxon>Brevibacteriaceae</taxon>
        <taxon>Spelaeicoccus</taxon>
    </lineage>
</organism>
<keyword evidence="11 12" id="KW-0131">Cell cycle</keyword>
<dbReference type="Gene3D" id="3.30.70.3040">
    <property type="match status" value="1"/>
</dbReference>
<feature type="transmembrane region" description="Helical" evidence="13">
    <location>
        <begin position="275"/>
        <end position="298"/>
    </location>
</feature>
<dbReference type="GO" id="GO:0005886">
    <property type="term" value="C:plasma membrane"/>
    <property type="evidence" value="ECO:0007669"/>
    <property type="project" value="UniProtKB-SubCell"/>
</dbReference>
<dbReference type="Proteomes" id="UP000539111">
    <property type="component" value="Unassembled WGS sequence"/>
</dbReference>
<evidence type="ECO:0000256" key="7">
    <source>
        <dbReference type="ARBA" id="ARBA00022618"/>
    </source>
</evidence>
<dbReference type="InterPro" id="IPR003838">
    <property type="entry name" value="ABC3_permease_C"/>
</dbReference>
<dbReference type="AlphaFoldDB" id="A0A7Z0D5G4"/>
<dbReference type="Pfam" id="PF18075">
    <property type="entry name" value="FtsX_ECD"/>
    <property type="match status" value="1"/>
</dbReference>
<comment type="subunit">
    <text evidence="4">Forms a membrane-associated complex with FtsE.</text>
</comment>
<sequence>MRFQFVLSEIGAGLRRNFSMVVSVILVTFVSLTFVGAAALLQVQISHMKNFWYEKVQVAIYLCMDQSESPSCTSGAATDAQKKTIANALNSDELKPYVEKVYFENQSEAYKHFQEQFKGTSLEGTVTPKQLPESFRVKLVDPEKYEIIREYFASQPGVEEVQDQNEWLDQLFSLMNVATAVSLGVAVIMLVCAILLVGTTIRLSAFSRRRETGIMRLVGASNGFIQLPFVLEGVIAAAIGAVLASGALWALVHYFVENWLRNRVTSFSLIGTTDVLWVAPGLLVLGILVAAISSVVTLRRYLKV</sequence>
<evidence type="ECO:0000256" key="9">
    <source>
        <dbReference type="ARBA" id="ARBA00022989"/>
    </source>
</evidence>
<evidence type="ECO:0000256" key="11">
    <source>
        <dbReference type="ARBA" id="ARBA00023306"/>
    </source>
</evidence>
<comment type="function">
    <text evidence="1">Part of the ABC transporter FtsEX involved in cellular division.</text>
</comment>
<comment type="similarity">
    <text evidence="3 12">Belongs to the ABC-4 integral membrane protein family. FtsX subfamily.</text>
</comment>
<keyword evidence="17" id="KW-1185">Reference proteome</keyword>
<dbReference type="PIRSF" id="PIRSF003097">
    <property type="entry name" value="FtsX"/>
    <property type="match status" value="1"/>
</dbReference>
<evidence type="ECO:0000259" key="14">
    <source>
        <dbReference type="Pfam" id="PF02687"/>
    </source>
</evidence>
<dbReference type="PANTHER" id="PTHR47755">
    <property type="entry name" value="CELL DIVISION PROTEIN FTSX"/>
    <property type="match status" value="1"/>
</dbReference>
<feature type="domain" description="FtsX extracellular" evidence="15">
    <location>
        <begin position="56"/>
        <end position="161"/>
    </location>
</feature>
<evidence type="ECO:0000313" key="16">
    <source>
        <dbReference type="EMBL" id="NYI69255.1"/>
    </source>
</evidence>
<dbReference type="RefSeq" id="WP_179429510.1">
    <property type="nucleotide sequence ID" value="NZ_JACBZP010000001.1"/>
</dbReference>
<evidence type="ECO:0000256" key="12">
    <source>
        <dbReference type="PIRNR" id="PIRNR003097"/>
    </source>
</evidence>
<proteinExistence type="inferred from homology"/>
<accession>A0A7Z0D5G4</accession>
<evidence type="ECO:0000313" key="17">
    <source>
        <dbReference type="Proteomes" id="UP000539111"/>
    </source>
</evidence>
<dbReference type="EMBL" id="JACBZP010000001">
    <property type="protein sequence ID" value="NYI69255.1"/>
    <property type="molecule type" value="Genomic_DNA"/>
</dbReference>
<dbReference type="InterPro" id="IPR047929">
    <property type="entry name" value="FtsX_actino"/>
</dbReference>
<name>A0A7Z0D5G4_9MICO</name>
<reference evidence="16 17" key="1">
    <citation type="submission" date="2020-07" db="EMBL/GenBank/DDBJ databases">
        <title>Sequencing the genomes of 1000 actinobacteria strains.</title>
        <authorList>
            <person name="Klenk H.-P."/>
        </authorList>
    </citation>
    <scope>NUCLEOTIDE SEQUENCE [LARGE SCALE GENOMIC DNA]</scope>
    <source>
        <strain evidence="16 17">DSM 26341</strain>
    </source>
</reference>
<comment type="subcellular location">
    <subcellularLocation>
        <location evidence="2">Cell membrane</location>
        <topology evidence="2">Multi-pass membrane protein</topology>
    </subcellularLocation>
</comment>
<keyword evidence="8 13" id="KW-0812">Transmembrane</keyword>
<evidence type="ECO:0000256" key="10">
    <source>
        <dbReference type="ARBA" id="ARBA00023136"/>
    </source>
</evidence>
<evidence type="ECO:0000256" key="8">
    <source>
        <dbReference type="ARBA" id="ARBA00022692"/>
    </source>
</evidence>
<dbReference type="PANTHER" id="PTHR47755:SF1">
    <property type="entry name" value="CELL DIVISION PROTEIN FTSX"/>
    <property type="match status" value="1"/>
</dbReference>
<dbReference type="Pfam" id="PF02687">
    <property type="entry name" value="FtsX"/>
    <property type="match status" value="1"/>
</dbReference>
<feature type="transmembrane region" description="Helical" evidence="13">
    <location>
        <begin position="21"/>
        <end position="45"/>
    </location>
</feature>
<feature type="domain" description="ABC3 transporter permease C-terminal" evidence="14">
    <location>
        <begin position="185"/>
        <end position="303"/>
    </location>
</feature>
<evidence type="ECO:0000256" key="4">
    <source>
        <dbReference type="ARBA" id="ARBA00011160"/>
    </source>
</evidence>
<protein>
    <recommendedName>
        <fullName evidence="5 12">Cell division protein FtsX</fullName>
    </recommendedName>
</protein>
<evidence type="ECO:0000256" key="13">
    <source>
        <dbReference type="SAM" id="Phobius"/>
    </source>
</evidence>
<dbReference type="GO" id="GO:0051301">
    <property type="term" value="P:cell division"/>
    <property type="evidence" value="ECO:0007669"/>
    <property type="project" value="UniProtKB-KW"/>
</dbReference>
<evidence type="ECO:0000259" key="15">
    <source>
        <dbReference type="Pfam" id="PF18075"/>
    </source>
</evidence>
<evidence type="ECO:0000256" key="2">
    <source>
        <dbReference type="ARBA" id="ARBA00004651"/>
    </source>
</evidence>
<keyword evidence="6 12" id="KW-1003">Cell membrane</keyword>